<evidence type="ECO:0000256" key="5">
    <source>
        <dbReference type="ARBA" id="ARBA00022679"/>
    </source>
</evidence>
<keyword evidence="3" id="KW-0963">Cytoplasm</keyword>
<protein>
    <submittedName>
        <fullName evidence="9">PTS system, mannose-specific IIA component</fullName>
    </submittedName>
</protein>
<dbReference type="InterPro" id="IPR004701">
    <property type="entry name" value="PTS_EIIA_man-typ"/>
</dbReference>
<evidence type="ECO:0000256" key="6">
    <source>
        <dbReference type="ARBA" id="ARBA00022683"/>
    </source>
</evidence>
<keyword evidence="2" id="KW-0813">Transport</keyword>
<dbReference type="Gene3D" id="3.40.50.510">
    <property type="entry name" value="Phosphotransferase system, mannose-type IIA component"/>
    <property type="match status" value="1"/>
</dbReference>
<dbReference type="PANTHER" id="PTHR33799">
    <property type="entry name" value="PTS PERMEASE-RELATED-RELATED"/>
    <property type="match status" value="1"/>
</dbReference>
<evidence type="ECO:0000256" key="1">
    <source>
        <dbReference type="ARBA" id="ARBA00004496"/>
    </source>
</evidence>
<accession>A0ABV0EW80</accession>
<dbReference type="InterPro" id="IPR051471">
    <property type="entry name" value="Bacterial_PTS_sugar_comp"/>
</dbReference>
<evidence type="ECO:0000256" key="4">
    <source>
        <dbReference type="ARBA" id="ARBA00022597"/>
    </source>
</evidence>
<dbReference type="SUPFAM" id="SSF53062">
    <property type="entry name" value="PTS system fructose IIA component-like"/>
    <property type="match status" value="1"/>
</dbReference>
<evidence type="ECO:0000313" key="10">
    <source>
        <dbReference type="Proteomes" id="UP000664357"/>
    </source>
</evidence>
<evidence type="ECO:0000256" key="7">
    <source>
        <dbReference type="ARBA" id="ARBA00022777"/>
    </source>
</evidence>
<reference evidence="9 10" key="1">
    <citation type="submission" date="2021-03" db="EMBL/GenBank/DDBJ databases">
        <authorList>
            <person name="Gilmore M.S."/>
            <person name="Schwartzman J."/>
            <person name="Van Tyne D."/>
            <person name="Martin M."/>
            <person name="Earl A.M."/>
            <person name="Manson A.L."/>
            <person name="Straub T."/>
            <person name="Salamzade R."/>
            <person name="Saavedra J."/>
            <person name="Lebreton F."/>
            <person name="Prichula J."/>
            <person name="Schaufler K."/>
            <person name="Gaca A."/>
            <person name="Sgardioli B."/>
            <person name="Wagenaar J."/>
            <person name="Strong T."/>
        </authorList>
    </citation>
    <scope>NUCLEOTIDE SEQUENCE [LARGE SCALE GENOMIC DNA]</scope>
    <source>
        <strain evidence="9 10">665A</strain>
    </source>
</reference>
<comment type="subcellular location">
    <subcellularLocation>
        <location evidence="1">Cytoplasm</location>
    </subcellularLocation>
</comment>
<evidence type="ECO:0000313" key="9">
    <source>
        <dbReference type="EMBL" id="MEO1772911.1"/>
    </source>
</evidence>
<keyword evidence="6" id="KW-0598">Phosphotransferase system</keyword>
<dbReference type="PANTHER" id="PTHR33799:SF1">
    <property type="entry name" value="PTS SYSTEM MANNOSE-SPECIFIC EIIAB COMPONENT-RELATED"/>
    <property type="match status" value="1"/>
</dbReference>
<proteinExistence type="predicted"/>
<keyword evidence="7" id="KW-0418">Kinase</keyword>
<dbReference type="PROSITE" id="PS51096">
    <property type="entry name" value="PTS_EIIA_TYPE_4"/>
    <property type="match status" value="1"/>
</dbReference>
<comment type="caution">
    <text evidence="9">The sequence shown here is derived from an EMBL/GenBank/DDBJ whole genome shotgun (WGS) entry which is preliminary data.</text>
</comment>
<dbReference type="EMBL" id="JAFREL020000006">
    <property type="protein sequence ID" value="MEO1772911.1"/>
    <property type="molecule type" value="Genomic_DNA"/>
</dbReference>
<dbReference type="InterPro" id="IPR033887">
    <property type="entry name" value="PTS_IIA_man"/>
</dbReference>
<gene>
    <name evidence="9" type="ORF">JZO67_004894</name>
</gene>
<keyword evidence="4" id="KW-0762">Sugar transport</keyword>
<dbReference type="CDD" id="cd00006">
    <property type="entry name" value="PTS_IIA_man"/>
    <property type="match status" value="1"/>
</dbReference>
<keyword evidence="10" id="KW-1185">Reference proteome</keyword>
<evidence type="ECO:0000256" key="3">
    <source>
        <dbReference type="ARBA" id="ARBA00022490"/>
    </source>
</evidence>
<sequence>MIGVLVATHGNLGKELIATSNLIFGEVDQIESVGLNHGDSVEGLKERIIEAVKRLDQGKGVLILTDLYGGSPTNMAAMAMNELGVTHTIECIVGTNLPILLEVLSTRKTMELDHLVDHCMELAENSVINLREKINF</sequence>
<feature type="domain" description="PTS EIIA type-4" evidence="8">
    <location>
        <begin position="1"/>
        <end position="127"/>
    </location>
</feature>
<name>A0ABV0EW80_9ENTE</name>
<dbReference type="RefSeq" id="WP_207702511.1">
    <property type="nucleotide sequence ID" value="NZ_JAFREL020000006.1"/>
</dbReference>
<evidence type="ECO:0000259" key="8">
    <source>
        <dbReference type="PROSITE" id="PS51096"/>
    </source>
</evidence>
<organism evidence="9 10">
    <name type="scientific">Candidatus Enterococcus ferrettii</name>
    <dbReference type="NCBI Taxonomy" id="2815324"/>
    <lineage>
        <taxon>Bacteria</taxon>
        <taxon>Bacillati</taxon>
        <taxon>Bacillota</taxon>
        <taxon>Bacilli</taxon>
        <taxon>Lactobacillales</taxon>
        <taxon>Enterococcaceae</taxon>
        <taxon>Enterococcus</taxon>
    </lineage>
</organism>
<reference evidence="9 10" key="2">
    <citation type="submission" date="2024-02" db="EMBL/GenBank/DDBJ databases">
        <title>The Genome Sequence of Enterococcus sp. DIV0159.</title>
        <authorList>
            <person name="Earl A."/>
            <person name="Manson A."/>
            <person name="Gilmore M."/>
            <person name="Sanders J."/>
            <person name="Shea T."/>
            <person name="Howe W."/>
            <person name="Livny J."/>
            <person name="Cuomo C."/>
            <person name="Neafsey D."/>
            <person name="Birren B."/>
        </authorList>
    </citation>
    <scope>NUCLEOTIDE SEQUENCE [LARGE SCALE GENOMIC DNA]</scope>
    <source>
        <strain evidence="9 10">665A</strain>
    </source>
</reference>
<evidence type="ECO:0000256" key="2">
    <source>
        <dbReference type="ARBA" id="ARBA00022448"/>
    </source>
</evidence>
<dbReference type="InterPro" id="IPR036662">
    <property type="entry name" value="PTS_EIIA_man-typ_sf"/>
</dbReference>
<dbReference type="Proteomes" id="UP000664357">
    <property type="component" value="Unassembled WGS sequence"/>
</dbReference>
<dbReference type="Pfam" id="PF03610">
    <property type="entry name" value="EIIA-man"/>
    <property type="match status" value="1"/>
</dbReference>
<keyword evidence="5" id="KW-0808">Transferase</keyword>